<organism evidence="1 2">
    <name type="scientific">Schistosoma bovis</name>
    <name type="common">Blood fluke</name>
    <dbReference type="NCBI Taxonomy" id="6184"/>
    <lineage>
        <taxon>Eukaryota</taxon>
        <taxon>Metazoa</taxon>
        <taxon>Spiralia</taxon>
        <taxon>Lophotrochozoa</taxon>
        <taxon>Platyhelminthes</taxon>
        <taxon>Trematoda</taxon>
        <taxon>Digenea</taxon>
        <taxon>Strigeidida</taxon>
        <taxon>Schistosomatoidea</taxon>
        <taxon>Schistosomatidae</taxon>
        <taxon>Schistosoma</taxon>
    </lineage>
</organism>
<evidence type="ECO:0000313" key="1">
    <source>
        <dbReference type="EMBL" id="RTG80647.1"/>
    </source>
</evidence>
<keyword evidence="2" id="KW-1185">Reference proteome</keyword>
<reference evidence="1 2" key="1">
    <citation type="journal article" date="2019" name="PLoS Pathog.">
        <title>Genome sequence of the bovine parasite Schistosoma bovis Tanzania.</title>
        <authorList>
            <person name="Oey H."/>
            <person name="Zakrzewski M."/>
            <person name="Gobert G."/>
            <person name="Gravermann K."/>
            <person name="Stoye J."/>
            <person name="Jones M."/>
            <person name="Mcmanus D."/>
            <person name="Krause L."/>
        </authorList>
    </citation>
    <scope>NUCLEOTIDE SEQUENCE [LARGE SCALE GENOMIC DNA]</scope>
    <source>
        <strain evidence="1 2">TAN1997</strain>
    </source>
</reference>
<comment type="caution">
    <text evidence="1">The sequence shown here is derived from an EMBL/GenBank/DDBJ whole genome shotgun (WGS) entry which is preliminary data.</text>
</comment>
<sequence length="291" mass="33188">MRGGAIKALANINNAFTGRPYWAHLVCALITPGCYFEDVPKRLAFISEDTIKSAMSSAILYSSESNKRVINEMQNISSPSCFSETVPFKSSSYLQKNLKLVRKRPPNIDNKILREYYESPDQRSKICRLNKSNNRFSRKLLNTTSTVSIDFNFKKIRPFIQNNNNGISSVHHSDNTNIPVETGDKIASSLPSICFVCQLPGRGFLPLHSFMLLVLKWLNVNWFKDGPPEKGSLIKVLWDDGMEYAGTYEGTTSEQWEVQLESGEIRVFNREQFYVQPKTKYSDSKSKQCIR</sequence>
<evidence type="ECO:0000313" key="2">
    <source>
        <dbReference type="Proteomes" id="UP000290809"/>
    </source>
</evidence>
<protein>
    <submittedName>
        <fullName evidence="1">Uncharacterized protein</fullName>
    </submittedName>
</protein>
<name>A0A430PYW8_SCHBO</name>
<dbReference type="Gene3D" id="3.10.330.70">
    <property type="match status" value="1"/>
</dbReference>
<dbReference type="EMBL" id="QMKO01003972">
    <property type="protein sequence ID" value="RTG80647.1"/>
    <property type="molecule type" value="Genomic_DNA"/>
</dbReference>
<accession>A0A430PYW8</accession>
<gene>
    <name evidence="1" type="ORF">DC041_0005247</name>
</gene>
<dbReference type="STRING" id="6184.A0A430PYW8"/>
<dbReference type="AlphaFoldDB" id="A0A430PYW8"/>
<proteinExistence type="predicted"/>
<dbReference type="Proteomes" id="UP000290809">
    <property type="component" value="Unassembled WGS sequence"/>
</dbReference>